<evidence type="ECO:0000259" key="2">
    <source>
        <dbReference type="Pfam" id="PF20434"/>
    </source>
</evidence>
<feature type="domain" description="BD-FAE-like" evidence="2">
    <location>
        <begin position="116"/>
        <end position="223"/>
    </location>
</feature>
<evidence type="ECO:0000313" key="3">
    <source>
        <dbReference type="EMBL" id="ABK77512.1"/>
    </source>
</evidence>
<gene>
    <name evidence="3" type="ordered locus">CENSYa_0880</name>
</gene>
<accession>A0RVZ5</accession>
<dbReference type="InterPro" id="IPR029058">
    <property type="entry name" value="AB_hydrolase_fold"/>
</dbReference>
<evidence type="ECO:0000256" key="1">
    <source>
        <dbReference type="ARBA" id="ARBA00022801"/>
    </source>
</evidence>
<dbReference type="HOGENOM" id="CLU_757804_0_0_2"/>
<dbReference type="PANTHER" id="PTHR48081">
    <property type="entry name" value="AB HYDROLASE SUPERFAMILY PROTEIN C4A8.06C"/>
    <property type="match status" value="1"/>
</dbReference>
<dbReference type="EMBL" id="DP000238">
    <property type="protein sequence ID" value="ABK77512.1"/>
    <property type="molecule type" value="Genomic_DNA"/>
</dbReference>
<keyword evidence="4" id="KW-1185">Reference proteome</keyword>
<dbReference type="STRING" id="414004.CENSYa_0880"/>
<dbReference type="InterPro" id="IPR049492">
    <property type="entry name" value="BD-FAE-like_dom"/>
</dbReference>
<dbReference type="ESTHER" id="censy-a0rvz5">
    <property type="family name" value="BD-FAE"/>
</dbReference>
<evidence type="ECO:0000313" key="4">
    <source>
        <dbReference type="Proteomes" id="UP000000758"/>
    </source>
</evidence>
<dbReference type="Gene3D" id="3.40.50.1820">
    <property type="entry name" value="alpha/beta hydrolase"/>
    <property type="match status" value="1"/>
</dbReference>
<dbReference type="EnsemblBacteria" id="ABK77512">
    <property type="protein sequence ID" value="ABK77512"/>
    <property type="gene ID" value="CENSYa_0880"/>
</dbReference>
<dbReference type="InterPro" id="IPR050300">
    <property type="entry name" value="GDXG_lipolytic_enzyme"/>
</dbReference>
<dbReference type="SUPFAM" id="SSF53474">
    <property type="entry name" value="alpha/beta-Hydrolases"/>
    <property type="match status" value="1"/>
</dbReference>
<protein>
    <submittedName>
        <fullName evidence="3">Esterase/lipase</fullName>
    </submittedName>
</protein>
<reference evidence="3 4" key="1">
    <citation type="journal article" date="2006" name="Proc. Natl. Acad. Sci. U.S.A.">
        <title>Genomic analysis of the uncultivated marine crenarchaeote Cenarchaeum symbiosum.</title>
        <authorList>
            <person name="Hallam S.J."/>
            <person name="Konstantinidis K.T."/>
            <person name="Putnam N."/>
            <person name="Schleper C."/>
            <person name="Watanabe Y."/>
            <person name="Sugahara J."/>
            <person name="Preston C."/>
            <person name="de la Torre J."/>
            <person name="Richardson P.M."/>
            <person name="DeLong E.F."/>
        </authorList>
    </citation>
    <scope>NUCLEOTIDE SEQUENCE [LARGE SCALE GENOMIC DNA]</scope>
    <source>
        <strain evidence="4">A</strain>
    </source>
</reference>
<organism evidence="3 4">
    <name type="scientific">Cenarchaeum symbiosum (strain A)</name>
    <dbReference type="NCBI Taxonomy" id="414004"/>
    <lineage>
        <taxon>Archaea</taxon>
        <taxon>Nitrososphaerota</taxon>
        <taxon>Candidatus Cenarchaeales</taxon>
        <taxon>Candidatus Cenarchaeaceae</taxon>
        <taxon>Candidatus Cenarchaeum</taxon>
    </lineage>
</organism>
<dbReference type="GO" id="GO:0016787">
    <property type="term" value="F:hydrolase activity"/>
    <property type="evidence" value="ECO:0007669"/>
    <property type="project" value="UniProtKB-KW"/>
</dbReference>
<dbReference type="KEGG" id="csy:CENSYa_0880"/>
<proteinExistence type="predicted"/>
<keyword evidence="1" id="KW-0378">Hydrolase</keyword>
<sequence>MAKSSGAKGPRAQFPAYAASRGAALQSAAILAVLALAASAQPALAAGPNDAEPSCTEIHVLVERPNGKLACVTEETAGRLSWRILDAEAPEGAAPTLSDVPYGTHERNVFDFWRADSAGPAPLMIYIHGGGFVSGDKSDVDKDDKGKIKEGLLDRGISVISINYPFLDEARIDGIVENASQIIPYVQDNAEELGIDPGRVGIYGGSGGGGIALHLGLGEYSDQVSVIGHITSQSTYDLLQWFDILGIDPGDVERAPPGLIAAVLQLYHVGTLEEFEEPEIVKLRKAMDMPSFMDADDPPVYIQNYLVHDGIGNKGDVTHHPSHAVFLKEKCDEAGLECVLNLAGTPEDRRVDAASFFDRMLRQES</sequence>
<dbReference type="Pfam" id="PF20434">
    <property type="entry name" value="BD-FAE"/>
    <property type="match status" value="1"/>
</dbReference>
<name>A0RVZ5_CENSY</name>
<dbReference type="Proteomes" id="UP000000758">
    <property type="component" value="Chromosome"/>
</dbReference>
<dbReference type="AlphaFoldDB" id="A0RVZ5"/>